<evidence type="ECO:0000256" key="1">
    <source>
        <dbReference type="SAM" id="MobiDB-lite"/>
    </source>
</evidence>
<name>A0ABW7VEV3_STROI</name>
<dbReference type="InterPro" id="IPR006016">
    <property type="entry name" value="UspA"/>
</dbReference>
<dbReference type="Gene3D" id="3.40.50.620">
    <property type="entry name" value="HUPs"/>
    <property type="match status" value="1"/>
</dbReference>
<evidence type="ECO:0000313" key="3">
    <source>
        <dbReference type="EMBL" id="MFI2159025.1"/>
    </source>
</evidence>
<evidence type="ECO:0000259" key="2">
    <source>
        <dbReference type="Pfam" id="PF00582"/>
    </source>
</evidence>
<evidence type="ECO:0000313" key="4">
    <source>
        <dbReference type="Proteomes" id="UP001611397"/>
    </source>
</evidence>
<reference evidence="3 4" key="1">
    <citation type="submission" date="2024-10" db="EMBL/GenBank/DDBJ databases">
        <title>The Natural Products Discovery Center: Release of the First 8490 Sequenced Strains for Exploring Actinobacteria Biosynthetic Diversity.</title>
        <authorList>
            <person name="Kalkreuter E."/>
            <person name="Kautsar S.A."/>
            <person name="Yang D."/>
            <person name="Bader C.D."/>
            <person name="Teijaro C.N."/>
            <person name="Fluegel L."/>
            <person name="Davis C.M."/>
            <person name="Simpson J.R."/>
            <person name="Lauterbach L."/>
            <person name="Steele A.D."/>
            <person name="Gui C."/>
            <person name="Meng S."/>
            <person name="Li G."/>
            <person name="Viehrig K."/>
            <person name="Ye F."/>
            <person name="Su P."/>
            <person name="Kiefer A.F."/>
            <person name="Nichols A."/>
            <person name="Cepeda A.J."/>
            <person name="Yan W."/>
            <person name="Fan B."/>
            <person name="Jiang Y."/>
            <person name="Adhikari A."/>
            <person name="Zheng C.-J."/>
            <person name="Schuster L."/>
            <person name="Cowan T.M."/>
            <person name="Smanski M.J."/>
            <person name="Chevrette M.G."/>
            <person name="De Carvalho L.P.S."/>
            <person name="Shen B."/>
        </authorList>
    </citation>
    <scope>NUCLEOTIDE SEQUENCE [LARGE SCALE GENOMIC DNA]</scope>
    <source>
        <strain evidence="3 4">NPDC020295</strain>
    </source>
</reference>
<dbReference type="RefSeq" id="WP_244218387.1">
    <property type="nucleotide sequence ID" value="NZ_JBIRUT010000015.1"/>
</dbReference>
<keyword evidence="4" id="KW-1185">Reference proteome</keyword>
<dbReference type="SUPFAM" id="SSF52402">
    <property type="entry name" value="Adenine nucleotide alpha hydrolases-like"/>
    <property type="match status" value="1"/>
</dbReference>
<feature type="region of interest" description="Disordered" evidence="1">
    <location>
        <begin position="138"/>
        <end position="176"/>
    </location>
</feature>
<dbReference type="Pfam" id="PF00582">
    <property type="entry name" value="Usp"/>
    <property type="match status" value="1"/>
</dbReference>
<accession>A0ABW7VEV3</accession>
<organism evidence="3 4">
    <name type="scientific">Streptomyces olivaceoviridis</name>
    <name type="common">Streptomyces corchorusii</name>
    <dbReference type="NCBI Taxonomy" id="1921"/>
    <lineage>
        <taxon>Bacteria</taxon>
        <taxon>Bacillati</taxon>
        <taxon>Actinomycetota</taxon>
        <taxon>Actinomycetes</taxon>
        <taxon>Kitasatosporales</taxon>
        <taxon>Streptomycetaceae</taxon>
        <taxon>Streptomyces</taxon>
    </lineage>
</organism>
<protein>
    <submittedName>
        <fullName evidence="3">Universal stress protein</fullName>
    </submittedName>
</protein>
<feature type="compositionally biased region" description="Basic residues" evidence="1">
    <location>
        <begin position="143"/>
        <end position="167"/>
    </location>
</feature>
<sequence>MSGTVTVGLDDSPESRAAAEWAVREALLRAPPSKTVHVQEPTPRYATRTPLLDLGRYQHRAEQLTHEAAEGIRLRHPGTEVITEQLTGTVADVLCEAAGYVGLLVPGSRALGGPRGFMVGSVGLGIVSLVAVGRRIRTGSPRCSHRPCHARGPAPHHRPRRGRRAQLSRRPEKENP</sequence>
<gene>
    <name evidence="3" type="ORF">ACH49L_25605</name>
</gene>
<dbReference type="Proteomes" id="UP001611397">
    <property type="component" value="Unassembled WGS sequence"/>
</dbReference>
<proteinExistence type="predicted"/>
<comment type="caution">
    <text evidence="3">The sequence shown here is derived from an EMBL/GenBank/DDBJ whole genome shotgun (WGS) entry which is preliminary data.</text>
</comment>
<dbReference type="EMBL" id="JBIRWM010000013">
    <property type="protein sequence ID" value="MFI2159025.1"/>
    <property type="molecule type" value="Genomic_DNA"/>
</dbReference>
<feature type="domain" description="UspA" evidence="2">
    <location>
        <begin position="1"/>
        <end position="126"/>
    </location>
</feature>
<dbReference type="InterPro" id="IPR014729">
    <property type="entry name" value="Rossmann-like_a/b/a_fold"/>
</dbReference>